<accession>A0ABT6Z5U0</accession>
<sequence length="331" mass="38315">MISISDSKYAKGRLEDRHANALIEYMGRSGTKYNLDDINALIAQYFSNVGIKDIKDLLCASPKEITSIVNTFDQLPIEEQMKLAGSKDKKGCLDFTSLYDTFTRKNNTIKEYDSDKLIEDCDILTCPYCNENYTYRIVCSKDKKSIRRTFDWDHLFPKEKYPFLAVSFYNLVPSCKVCNSFKNADSKLFFNPFENVNVDDVYSFNFSLDAKLNTILEDKETSKDQNIPSREIIEFKTQDLALKKSLEALFESVKLKDRMKQHKGVINLVVERAKMYNETLLKGYGKQFADLGLNGFSDEMKAVYWGIELDHHKYYLKPFSKLTNDLIKVIL</sequence>
<protein>
    <recommendedName>
        <fullName evidence="3">HNH domain-containing protein</fullName>
    </recommendedName>
</protein>
<evidence type="ECO:0008006" key="3">
    <source>
        <dbReference type="Google" id="ProtNLM"/>
    </source>
</evidence>
<organism evidence="1 2">
    <name type="scientific">Flectobacillus rivi</name>
    <dbReference type="NCBI Taxonomy" id="2984209"/>
    <lineage>
        <taxon>Bacteria</taxon>
        <taxon>Pseudomonadati</taxon>
        <taxon>Bacteroidota</taxon>
        <taxon>Cytophagia</taxon>
        <taxon>Cytophagales</taxon>
        <taxon>Flectobacillaceae</taxon>
        <taxon>Flectobacillus</taxon>
    </lineage>
</organism>
<reference evidence="1 2" key="1">
    <citation type="submission" date="2023-05" db="EMBL/GenBank/DDBJ databases">
        <title>Novel species of genus Flectobacillus isolated from stream in China.</title>
        <authorList>
            <person name="Lu H."/>
        </authorList>
    </citation>
    <scope>NUCLEOTIDE SEQUENCE [LARGE SCALE GENOMIC DNA]</scope>
    <source>
        <strain evidence="1 2">LFS242W</strain>
    </source>
</reference>
<dbReference type="Proteomes" id="UP001225761">
    <property type="component" value="Unassembled WGS sequence"/>
</dbReference>
<name>A0ABT6Z5U0_9BACT</name>
<comment type="caution">
    <text evidence="1">The sequence shown here is derived from an EMBL/GenBank/DDBJ whole genome shotgun (WGS) entry which is preliminary data.</text>
</comment>
<dbReference type="EMBL" id="JASHIE010000013">
    <property type="protein sequence ID" value="MDI9876497.1"/>
    <property type="molecule type" value="Genomic_DNA"/>
</dbReference>
<evidence type="ECO:0000313" key="2">
    <source>
        <dbReference type="Proteomes" id="UP001225761"/>
    </source>
</evidence>
<dbReference type="RefSeq" id="WP_283382804.1">
    <property type="nucleotide sequence ID" value="NZ_JASHIE010000013.1"/>
</dbReference>
<evidence type="ECO:0000313" key="1">
    <source>
        <dbReference type="EMBL" id="MDI9876497.1"/>
    </source>
</evidence>
<keyword evidence="2" id="KW-1185">Reference proteome</keyword>
<proteinExistence type="predicted"/>
<gene>
    <name evidence="1" type="ORF">QM481_18295</name>
</gene>
<dbReference type="Gene3D" id="1.10.30.50">
    <property type="match status" value="1"/>
</dbReference>